<evidence type="ECO:0000313" key="1">
    <source>
        <dbReference type="EMBL" id="KAH7832963.1"/>
    </source>
</evidence>
<evidence type="ECO:0000313" key="2">
    <source>
        <dbReference type="Proteomes" id="UP000828048"/>
    </source>
</evidence>
<reference evidence="1 2" key="1">
    <citation type="journal article" date="2021" name="Hortic Res">
        <title>High-quality reference genome and annotation aids understanding of berry development for evergreen blueberry (Vaccinium darrowii).</title>
        <authorList>
            <person name="Yu J."/>
            <person name="Hulse-Kemp A.M."/>
            <person name="Babiker E."/>
            <person name="Staton M."/>
        </authorList>
    </citation>
    <scope>NUCLEOTIDE SEQUENCE [LARGE SCALE GENOMIC DNA]</scope>
    <source>
        <strain evidence="2">cv. NJ 8807/NJ 8810</strain>
        <tissue evidence="1">Young leaf</tissue>
    </source>
</reference>
<organism evidence="1 2">
    <name type="scientific">Vaccinium darrowii</name>
    <dbReference type="NCBI Taxonomy" id="229202"/>
    <lineage>
        <taxon>Eukaryota</taxon>
        <taxon>Viridiplantae</taxon>
        <taxon>Streptophyta</taxon>
        <taxon>Embryophyta</taxon>
        <taxon>Tracheophyta</taxon>
        <taxon>Spermatophyta</taxon>
        <taxon>Magnoliopsida</taxon>
        <taxon>eudicotyledons</taxon>
        <taxon>Gunneridae</taxon>
        <taxon>Pentapetalae</taxon>
        <taxon>asterids</taxon>
        <taxon>Ericales</taxon>
        <taxon>Ericaceae</taxon>
        <taxon>Vaccinioideae</taxon>
        <taxon>Vaccinieae</taxon>
        <taxon>Vaccinium</taxon>
    </lineage>
</organism>
<protein>
    <submittedName>
        <fullName evidence="1">Uncharacterized protein</fullName>
    </submittedName>
</protein>
<comment type="caution">
    <text evidence="1">The sequence shown here is derived from an EMBL/GenBank/DDBJ whole genome shotgun (WGS) entry which is preliminary data.</text>
</comment>
<sequence>MGATGFVKFPTSLDPRAEEFHPITHITASFQQIYYPYYPQPITDLHLITNINGPPPFYNNAPPLPPPLPTPSMSPTRTLLLSSVPTDVSESEVRRDLEVFGDVRAVEMGRVRDGIVTVHFYDVRDAQRAAMEIRRQHMRQQGRIRAHYDAVVSAGNFDSVVVVPPVGPGVVGGHAVWAQFKYPVGLCGVTDGVNHGTIVVFNLDDGVNTAWLKQIFEAFGPVKELRETPSKRHQRFIEFYDVRHASRARTQMNGKEINGKQIVIEFSRPGGHIKKSTSNKTTHQTHSVKTVHSPPHHHFSKPNPNSLPPPRFSPQIHGGGGGAGGGPDLPLHFYDSKTQFKSKKGGNCKGNSNGFTITNESDHGNCKGVKKSLKKGGESTHGNGGGKKLESTRKVSGGSKMFLKGRSSQGKSCLDPRFLINEGKVASEMDCKDSRTTVMIKNIPNKYSQKLLLNMLDNHCIHCNDNIADDGPLSSYDFVYLPIDFINKCNVGYGFVNMTSPQATLRLYKAFHLQNWEVFNSKKICEVTYARLQGVEALKEHFKNSKFPGEADEYLPVIFSPPRDGSQLTEPTPVVNLLQSPSAVSCSSDSSSKETNDDNDVQPEQEEEVNGGINNNGCHSNDGFGGGDNDVGGGGSDSCSSTTPNGCDNGHDPYDQ</sequence>
<dbReference type="EMBL" id="CM037152">
    <property type="protein sequence ID" value="KAH7832963.1"/>
    <property type="molecule type" value="Genomic_DNA"/>
</dbReference>
<dbReference type="Proteomes" id="UP000828048">
    <property type="component" value="Chromosome 2"/>
</dbReference>
<gene>
    <name evidence="1" type="ORF">Vadar_001798</name>
</gene>
<proteinExistence type="predicted"/>
<name>A0ACB7WX79_9ERIC</name>
<accession>A0ACB7WX79</accession>
<keyword evidence="2" id="KW-1185">Reference proteome</keyword>